<feature type="binding site" evidence="5">
    <location>
        <position position="44"/>
    </location>
    <ligand>
        <name>ATP</name>
        <dbReference type="ChEBI" id="CHEBI:30616"/>
    </ligand>
</feature>
<proteinExistence type="inferred from homology"/>
<keyword evidence="4" id="KW-0143">Chaperone</keyword>
<protein>
    <submittedName>
        <fullName evidence="6">Molecular chaperone, HSP90 family</fullName>
    </submittedName>
</protein>
<dbReference type="EMBL" id="AP018933">
    <property type="protein sequence ID" value="BBG30914.1"/>
    <property type="molecule type" value="Genomic_DNA"/>
</dbReference>
<dbReference type="GO" id="GO:0005524">
    <property type="term" value="F:ATP binding"/>
    <property type="evidence" value="ECO:0007669"/>
    <property type="project" value="UniProtKB-KW"/>
</dbReference>
<feature type="binding site" evidence="5">
    <location>
        <position position="80"/>
    </location>
    <ligand>
        <name>ATP</name>
        <dbReference type="ChEBI" id="CHEBI:30616"/>
    </ligand>
</feature>
<accession>A0A348HH12</accession>
<keyword evidence="3 5" id="KW-0067">ATP-binding</keyword>
<sequence>MDNSSSLSSIVQHRTPVNLTGLMQVLSQHLYSTPMVAIRELVQNAHDAIVRRRLEAPEWQQSASIRVECDPTIPSITITDVGSGLTEEEIHQYLATVGIGYTRGLRQSDDDTGLIGMFGLGFASAFVVADKVTLTTTSWKAPDISWRYRSSNGETYTVEQAPNHPVGTSIELTLKDEFVGLANTAHLSAVLSRYCALLHEPIFVGQSDQAINHITPPWREQKGAVALHPSLVQKRHLVFASRFEQRFTPLCVLPVEPQGDSDAVGILWLQDGATYGTSDNRNLSLFLRGMLIDDQARELLPPWAGFVGGVIESNKLVPTASREDLQRDSRYSATQMALNEALITGLASLAKQQPEIWRRVIARHNEALLGAALCDDRLFDLLKDDLNVPTSQGDMPVSTLRRDNSLTVMLGEDGGFEAVLFRLLQRPVAHGYRYAVVPFLRRWAEHYGARLIEIGTKSGNQQLFALEDITPDEKQWWSSRLVDDEGFVPARFEPTSLPLIVVTDREAELKKRLEQDDADKRMSTAALMLARQFTQNIEQTHTQILYLNFANPAVQALSRCWQAGTMPDAGAFPLLKSLKVLLAAQSPDYQGGKLDQALESFGHVITQLAHAAARQEQ</sequence>
<dbReference type="SUPFAM" id="SSF54211">
    <property type="entry name" value="Ribosomal protein S5 domain 2-like"/>
    <property type="match status" value="1"/>
</dbReference>
<dbReference type="GO" id="GO:0051082">
    <property type="term" value="F:unfolded protein binding"/>
    <property type="evidence" value="ECO:0007669"/>
    <property type="project" value="InterPro"/>
</dbReference>
<dbReference type="AlphaFoldDB" id="A0A348HH12"/>
<evidence type="ECO:0000313" key="6">
    <source>
        <dbReference type="EMBL" id="BBG30914.1"/>
    </source>
</evidence>
<dbReference type="InterPro" id="IPR020568">
    <property type="entry name" value="Ribosomal_Su5_D2-typ_SF"/>
</dbReference>
<dbReference type="RefSeq" id="WP_051524110.1">
    <property type="nucleotide sequence ID" value="NZ_AP018933.1"/>
</dbReference>
<dbReference type="PRINTS" id="PR00775">
    <property type="entry name" value="HEATSHOCK90"/>
</dbReference>
<gene>
    <name evidence="6" type="ORF">ZBT109_2178</name>
</gene>
<evidence type="ECO:0000256" key="5">
    <source>
        <dbReference type="PIRSR" id="PIRSR002583-1"/>
    </source>
</evidence>
<dbReference type="STRING" id="1123510.GCA_000620025_00714"/>
<dbReference type="Pfam" id="PF00183">
    <property type="entry name" value="HSP90"/>
    <property type="match status" value="1"/>
</dbReference>
<dbReference type="GO" id="GO:0140662">
    <property type="term" value="F:ATP-dependent protein folding chaperone"/>
    <property type="evidence" value="ECO:0007669"/>
    <property type="project" value="InterPro"/>
</dbReference>
<organism evidence="6 7">
    <name type="scientific">Zymobacter palmae</name>
    <dbReference type="NCBI Taxonomy" id="33074"/>
    <lineage>
        <taxon>Bacteria</taxon>
        <taxon>Pseudomonadati</taxon>
        <taxon>Pseudomonadota</taxon>
        <taxon>Gammaproteobacteria</taxon>
        <taxon>Oceanospirillales</taxon>
        <taxon>Halomonadaceae</taxon>
        <taxon>Zymobacter group</taxon>
        <taxon>Zymobacter</taxon>
    </lineage>
</organism>
<evidence type="ECO:0000313" key="7">
    <source>
        <dbReference type="Proteomes" id="UP000267342"/>
    </source>
</evidence>
<dbReference type="Pfam" id="PF13589">
    <property type="entry name" value="HATPase_c_3"/>
    <property type="match status" value="1"/>
</dbReference>
<evidence type="ECO:0000256" key="4">
    <source>
        <dbReference type="ARBA" id="ARBA00023186"/>
    </source>
</evidence>
<keyword evidence="7" id="KW-1185">Reference proteome</keyword>
<feature type="binding site" evidence="5">
    <location>
        <position position="40"/>
    </location>
    <ligand>
        <name>ATP</name>
        <dbReference type="ChEBI" id="CHEBI:30616"/>
    </ligand>
</feature>
<dbReference type="Gene3D" id="3.30.565.10">
    <property type="entry name" value="Histidine kinase-like ATPase, C-terminal domain"/>
    <property type="match status" value="1"/>
</dbReference>
<feature type="binding site" evidence="5">
    <location>
        <position position="168"/>
    </location>
    <ligand>
        <name>ATP</name>
        <dbReference type="ChEBI" id="CHEBI:30616"/>
    </ligand>
</feature>
<dbReference type="InterPro" id="IPR001404">
    <property type="entry name" value="Hsp90_fam"/>
</dbReference>
<dbReference type="KEGG" id="zpl:ZBT109_2178"/>
<dbReference type="Proteomes" id="UP000267342">
    <property type="component" value="Chromosome"/>
</dbReference>
<dbReference type="GO" id="GO:0016887">
    <property type="term" value="F:ATP hydrolysis activity"/>
    <property type="evidence" value="ECO:0007669"/>
    <property type="project" value="InterPro"/>
</dbReference>
<reference evidence="6 7" key="1">
    <citation type="submission" date="2018-09" db="EMBL/GenBank/DDBJ databases">
        <title>Zymobacter palmae IAM14233 (=T109) whole genome analysis.</title>
        <authorList>
            <person name="Yanase H."/>
        </authorList>
    </citation>
    <scope>NUCLEOTIDE SEQUENCE [LARGE SCALE GENOMIC DNA]</scope>
    <source>
        <strain evidence="6 7">IAM14233</strain>
    </source>
</reference>
<keyword evidence="2 5" id="KW-0547">Nucleotide-binding</keyword>
<evidence type="ECO:0000256" key="1">
    <source>
        <dbReference type="ARBA" id="ARBA00008239"/>
    </source>
</evidence>
<evidence type="ECO:0000256" key="3">
    <source>
        <dbReference type="ARBA" id="ARBA00022840"/>
    </source>
</evidence>
<dbReference type="PIRSF" id="PIRSF002583">
    <property type="entry name" value="Hsp90"/>
    <property type="match status" value="1"/>
</dbReference>
<dbReference type="InterPro" id="IPR036890">
    <property type="entry name" value="HATPase_C_sf"/>
</dbReference>
<name>A0A348HH12_9GAMM</name>
<comment type="similarity">
    <text evidence="1">Belongs to the heat shock protein 90 family.</text>
</comment>
<evidence type="ECO:0000256" key="2">
    <source>
        <dbReference type="ARBA" id="ARBA00022741"/>
    </source>
</evidence>
<dbReference type="PANTHER" id="PTHR11528">
    <property type="entry name" value="HEAT SHOCK PROTEIN 90 FAMILY MEMBER"/>
    <property type="match status" value="1"/>
</dbReference>
<dbReference type="SUPFAM" id="SSF55874">
    <property type="entry name" value="ATPase domain of HSP90 chaperone/DNA topoisomerase II/histidine kinase"/>
    <property type="match status" value="1"/>
</dbReference>
<dbReference type="InterPro" id="IPR020575">
    <property type="entry name" value="Hsp90_N"/>
</dbReference>
<dbReference type="Gene3D" id="3.30.230.80">
    <property type="match status" value="1"/>
</dbReference>